<protein>
    <submittedName>
        <fullName evidence="2">Uncharacterized protein</fullName>
    </submittedName>
</protein>
<feature type="compositionally biased region" description="Pro residues" evidence="1">
    <location>
        <begin position="110"/>
        <end position="123"/>
    </location>
</feature>
<gene>
    <name evidence="2" type="ORF">K435DRAFT_864692</name>
</gene>
<dbReference type="AlphaFoldDB" id="A0A4S8LLB5"/>
<name>A0A4S8LLB5_DENBC</name>
<reference evidence="2 3" key="1">
    <citation type="journal article" date="2019" name="Nat. Ecol. Evol.">
        <title>Megaphylogeny resolves global patterns of mushroom evolution.</title>
        <authorList>
            <person name="Varga T."/>
            <person name="Krizsan K."/>
            <person name="Foldi C."/>
            <person name="Dima B."/>
            <person name="Sanchez-Garcia M."/>
            <person name="Sanchez-Ramirez S."/>
            <person name="Szollosi G.J."/>
            <person name="Szarkandi J.G."/>
            <person name="Papp V."/>
            <person name="Albert L."/>
            <person name="Andreopoulos W."/>
            <person name="Angelini C."/>
            <person name="Antonin V."/>
            <person name="Barry K.W."/>
            <person name="Bougher N.L."/>
            <person name="Buchanan P."/>
            <person name="Buyck B."/>
            <person name="Bense V."/>
            <person name="Catcheside P."/>
            <person name="Chovatia M."/>
            <person name="Cooper J."/>
            <person name="Damon W."/>
            <person name="Desjardin D."/>
            <person name="Finy P."/>
            <person name="Geml J."/>
            <person name="Haridas S."/>
            <person name="Hughes K."/>
            <person name="Justo A."/>
            <person name="Karasinski D."/>
            <person name="Kautmanova I."/>
            <person name="Kiss B."/>
            <person name="Kocsube S."/>
            <person name="Kotiranta H."/>
            <person name="LaButti K.M."/>
            <person name="Lechner B.E."/>
            <person name="Liimatainen K."/>
            <person name="Lipzen A."/>
            <person name="Lukacs Z."/>
            <person name="Mihaltcheva S."/>
            <person name="Morgado L.N."/>
            <person name="Niskanen T."/>
            <person name="Noordeloos M.E."/>
            <person name="Ohm R.A."/>
            <person name="Ortiz-Santana B."/>
            <person name="Ovrebo C."/>
            <person name="Racz N."/>
            <person name="Riley R."/>
            <person name="Savchenko A."/>
            <person name="Shiryaev A."/>
            <person name="Soop K."/>
            <person name="Spirin V."/>
            <person name="Szebenyi C."/>
            <person name="Tomsovsky M."/>
            <person name="Tulloss R.E."/>
            <person name="Uehling J."/>
            <person name="Grigoriev I.V."/>
            <person name="Vagvolgyi C."/>
            <person name="Papp T."/>
            <person name="Martin F.M."/>
            <person name="Miettinen O."/>
            <person name="Hibbett D.S."/>
            <person name="Nagy L.G."/>
        </authorList>
    </citation>
    <scope>NUCLEOTIDE SEQUENCE [LARGE SCALE GENOMIC DNA]</scope>
    <source>
        <strain evidence="2 3">CBS 962.96</strain>
    </source>
</reference>
<accession>A0A4S8LLB5</accession>
<evidence type="ECO:0000313" key="2">
    <source>
        <dbReference type="EMBL" id="THU90029.1"/>
    </source>
</evidence>
<evidence type="ECO:0000256" key="1">
    <source>
        <dbReference type="SAM" id="MobiDB-lite"/>
    </source>
</evidence>
<feature type="region of interest" description="Disordered" evidence="1">
    <location>
        <begin position="1"/>
        <end position="38"/>
    </location>
</feature>
<organism evidence="2 3">
    <name type="scientific">Dendrothele bispora (strain CBS 962.96)</name>
    <dbReference type="NCBI Taxonomy" id="1314807"/>
    <lineage>
        <taxon>Eukaryota</taxon>
        <taxon>Fungi</taxon>
        <taxon>Dikarya</taxon>
        <taxon>Basidiomycota</taxon>
        <taxon>Agaricomycotina</taxon>
        <taxon>Agaricomycetes</taxon>
        <taxon>Agaricomycetidae</taxon>
        <taxon>Agaricales</taxon>
        <taxon>Agaricales incertae sedis</taxon>
        <taxon>Dendrothele</taxon>
    </lineage>
</organism>
<proteinExistence type="predicted"/>
<evidence type="ECO:0000313" key="3">
    <source>
        <dbReference type="Proteomes" id="UP000297245"/>
    </source>
</evidence>
<feature type="region of interest" description="Disordered" evidence="1">
    <location>
        <begin position="97"/>
        <end position="123"/>
    </location>
</feature>
<sequence length="123" mass="13570">MPKFSAPNSDEEDSDHAPAADPVPAPEPETADTEPSTCKGFFHGFDTLDRTTVYFPDAPDFDNAVDCAQQPCPYAYKLSISIPRLWAVEPHFIVPTRRIPRPAEESPLPTRTPSPVRNPTPPL</sequence>
<dbReference type="Proteomes" id="UP000297245">
    <property type="component" value="Unassembled WGS sequence"/>
</dbReference>
<dbReference type="EMBL" id="ML179348">
    <property type="protein sequence ID" value="THU90029.1"/>
    <property type="molecule type" value="Genomic_DNA"/>
</dbReference>
<keyword evidence="3" id="KW-1185">Reference proteome</keyword>